<feature type="non-terminal residue" evidence="3">
    <location>
        <position position="1"/>
    </location>
</feature>
<evidence type="ECO:0000313" key="4">
    <source>
        <dbReference type="Proteomes" id="UP000265520"/>
    </source>
</evidence>
<dbReference type="InterPro" id="IPR036691">
    <property type="entry name" value="Endo/exonu/phosph_ase_sf"/>
</dbReference>
<feature type="compositionally biased region" description="Basic residues" evidence="1">
    <location>
        <begin position="260"/>
        <end position="271"/>
    </location>
</feature>
<keyword evidence="3" id="KW-0548">Nucleotidyltransferase</keyword>
<sequence>DKDPQRLGEGYDTVGKDSQHVTVFGQNSAEVRENHNLVKATVCSKLGAEVGKEVEKGGAEVDLSVEVEVVALTQDDRWEVVGEKLSNNTDNFSAQQEEDREEGGSNGLGLGEKSSGGSPLMCVSNLGCGLDGLGPIGVENNQVDKKQKKVVIWEDEVDKRYVDILRGSCSNWAGLPIGLGQEKLSAENHLTKFLKDKGVAKLALEYELEVQQENTGRVTQGTGQRSNLLKGGGGHTKKAAGGFGGFTMCDRLVQAVQRGGRGKKGKRKKKGKTENKYEVEGSNDSISNDSTELEGVVGCQKSIQVSAIKVVLVEGESNVVCDLENRAYRIEAERLFNIGLNMGATSIVERISMVERLMDMEANDVTREKKKVRELIGRQRVELIALQETKLGEVDSKLCARLWGGDNVGWRNSIAIGRSGGLLTMWDINKGSLLSSFQGQGYLGVCLEWGVKKLRCVILNVYAPCSLNAKKTLWVDLLVAMRVYGADHYCILGDFNAVRSREERKGVRVGGEVVEDMRLFNIFIDNTGLIDLPLMGRKFTWMQPNGRCLSRLDRILVSQNWHMEWGNVSLWGLKRDVSDHSPILLKYDDHDWGPKPFRFNNFWLSNPSFRKVVSDAWGSFEVRGWKGYVVKEKMKLLKGSLKLWNKEVYGNIDKKIDDLTFAIEELEIKSESLGLSEEELVRVKMA</sequence>
<accession>A0A392M6F4</accession>
<dbReference type="PANTHER" id="PTHR33710">
    <property type="entry name" value="BNAC02G09200D PROTEIN"/>
    <property type="match status" value="1"/>
</dbReference>
<dbReference type="GO" id="GO:0003964">
    <property type="term" value="F:RNA-directed DNA polymerase activity"/>
    <property type="evidence" value="ECO:0007669"/>
    <property type="project" value="UniProtKB-KW"/>
</dbReference>
<name>A0A392M6F4_9FABA</name>
<evidence type="ECO:0000259" key="2">
    <source>
        <dbReference type="Pfam" id="PF03372"/>
    </source>
</evidence>
<dbReference type="Pfam" id="PF03372">
    <property type="entry name" value="Exo_endo_phos"/>
    <property type="match status" value="1"/>
</dbReference>
<dbReference type="Proteomes" id="UP000265520">
    <property type="component" value="Unassembled WGS sequence"/>
</dbReference>
<feature type="region of interest" description="Disordered" evidence="1">
    <location>
        <begin position="82"/>
        <end position="113"/>
    </location>
</feature>
<dbReference type="InterPro" id="IPR005135">
    <property type="entry name" value="Endo/exonuclease/phosphatase"/>
</dbReference>
<keyword evidence="3" id="KW-0808">Transferase</keyword>
<feature type="domain" description="Endonuclease/exonuclease/phosphatase" evidence="2">
    <location>
        <begin position="362"/>
        <end position="580"/>
    </location>
</feature>
<feature type="compositionally biased region" description="Polar residues" evidence="1">
    <location>
        <begin position="215"/>
        <end position="227"/>
    </location>
</feature>
<evidence type="ECO:0000256" key="1">
    <source>
        <dbReference type="SAM" id="MobiDB-lite"/>
    </source>
</evidence>
<reference evidence="3 4" key="1">
    <citation type="journal article" date="2018" name="Front. Plant Sci.">
        <title>Red Clover (Trifolium pratense) and Zigzag Clover (T. medium) - A Picture of Genomic Similarities and Differences.</title>
        <authorList>
            <person name="Dluhosova J."/>
            <person name="Istvanek J."/>
            <person name="Nedelnik J."/>
            <person name="Repkova J."/>
        </authorList>
    </citation>
    <scope>NUCLEOTIDE SEQUENCE [LARGE SCALE GENOMIC DNA]</scope>
    <source>
        <strain evidence="4">cv. 10/8</strain>
        <tissue evidence="3">Leaf</tissue>
    </source>
</reference>
<dbReference type="PANTHER" id="PTHR33710:SF64">
    <property type="entry name" value="ENDONUCLEASE_EXONUCLEASE_PHOSPHATASE DOMAIN-CONTAINING PROTEIN"/>
    <property type="match status" value="1"/>
</dbReference>
<dbReference type="Gene3D" id="3.60.10.10">
    <property type="entry name" value="Endonuclease/exonuclease/phosphatase"/>
    <property type="match status" value="1"/>
</dbReference>
<comment type="caution">
    <text evidence="3">The sequence shown here is derived from an EMBL/GenBank/DDBJ whole genome shotgun (WGS) entry which is preliminary data.</text>
</comment>
<evidence type="ECO:0000313" key="3">
    <source>
        <dbReference type="EMBL" id="MCH83010.1"/>
    </source>
</evidence>
<feature type="compositionally biased region" description="Polar residues" evidence="1">
    <location>
        <begin position="85"/>
        <end position="95"/>
    </location>
</feature>
<feature type="region of interest" description="Disordered" evidence="1">
    <location>
        <begin position="258"/>
        <end position="285"/>
    </location>
</feature>
<keyword evidence="4" id="KW-1185">Reference proteome</keyword>
<feature type="region of interest" description="Disordered" evidence="1">
    <location>
        <begin position="215"/>
        <end position="234"/>
    </location>
</feature>
<protein>
    <submittedName>
        <fullName evidence="3">Reverse transcriptase</fullName>
    </submittedName>
</protein>
<organism evidence="3 4">
    <name type="scientific">Trifolium medium</name>
    <dbReference type="NCBI Taxonomy" id="97028"/>
    <lineage>
        <taxon>Eukaryota</taxon>
        <taxon>Viridiplantae</taxon>
        <taxon>Streptophyta</taxon>
        <taxon>Embryophyta</taxon>
        <taxon>Tracheophyta</taxon>
        <taxon>Spermatophyta</taxon>
        <taxon>Magnoliopsida</taxon>
        <taxon>eudicotyledons</taxon>
        <taxon>Gunneridae</taxon>
        <taxon>Pentapetalae</taxon>
        <taxon>rosids</taxon>
        <taxon>fabids</taxon>
        <taxon>Fabales</taxon>
        <taxon>Fabaceae</taxon>
        <taxon>Papilionoideae</taxon>
        <taxon>50 kb inversion clade</taxon>
        <taxon>NPAAA clade</taxon>
        <taxon>Hologalegina</taxon>
        <taxon>IRL clade</taxon>
        <taxon>Trifolieae</taxon>
        <taxon>Trifolium</taxon>
    </lineage>
</organism>
<keyword evidence="3" id="KW-0695">RNA-directed DNA polymerase</keyword>
<dbReference type="AlphaFoldDB" id="A0A392M6F4"/>
<gene>
    <name evidence="3" type="ORF">A2U01_0003824</name>
</gene>
<dbReference type="EMBL" id="LXQA010004519">
    <property type="protein sequence ID" value="MCH83010.1"/>
    <property type="molecule type" value="Genomic_DNA"/>
</dbReference>
<dbReference type="SUPFAM" id="SSF56219">
    <property type="entry name" value="DNase I-like"/>
    <property type="match status" value="1"/>
</dbReference>
<proteinExistence type="predicted"/>